<comment type="caution">
    <text evidence="1">The sequence shown here is derived from an EMBL/GenBank/DDBJ whole genome shotgun (WGS) entry which is preliminary data.</text>
</comment>
<dbReference type="InterPro" id="IPR018669">
    <property type="entry name" value="Toxin_HigB"/>
</dbReference>
<accession>A0A2A4YTY8</accession>
<evidence type="ECO:0000313" key="1">
    <source>
        <dbReference type="EMBL" id="PCI98224.1"/>
    </source>
</evidence>
<dbReference type="GO" id="GO:0110001">
    <property type="term" value="C:toxin-antitoxin complex"/>
    <property type="evidence" value="ECO:0007669"/>
    <property type="project" value="InterPro"/>
</dbReference>
<proteinExistence type="predicted"/>
<dbReference type="GO" id="GO:0003723">
    <property type="term" value="F:RNA binding"/>
    <property type="evidence" value="ECO:0007669"/>
    <property type="project" value="InterPro"/>
</dbReference>
<gene>
    <name evidence="1" type="ORF">COB13_14320</name>
</gene>
<name>A0A2A4YTY8_9PROT</name>
<reference key="1">
    <citation type="submission" date="2017-08" db="EMBL/GenBank/DDBJ databases">
        <title>A dynamic microbial community with high functional redundancy inhabits the cold, oxic subseafloor aquifer.</title>
        <authorList>
            <person name="Tully B.J."/>
            <person name="Wheat C.G."/>
            <person name="Glazer B.T."/>
            <person name="Huber J.A."/>
        </authorList>
    </citation>
    <scope>NUCLEOTIDE SEQUENCE [LARGE SCALE GENOMIC DNA]</scope>
</reference>
<dbReference type="Pfam" id="PF09907">
    <property type="entry name" value="HigB_toxin"/>
    <property type="match status" value="1"/>
</dbReference>
<dbReference type="GO" id="GO:0004519">
    <property type="term" value="F:endonuclease activity"/>
    <property type="evidence" value="ECO:0007669"/>
    <property type="project" value="InterPro"/>
</dbReference>
<dbReference type="EMBL" id="NVUS01000023">
    <property type="protein sequence ID" value="PCI98224.1"/>
    <property type="molecule type" value="Genomic_DNA"/>
</dbReference>
<sequence>MRIIARRPLLAFSVKHPDAAGALNEWWHIVKSADWKSPQDIKNVMPKASIVADNRVVFNICGGSYRLIVKFNYQYGGGWVRFIGTHAEYDKIDATKI</sequence>
<protein>
    <submittedName>
        <fullName evidence="1">Addiction module toxin RelE</fullName>
    </submittedName>
</protein>
<organism evidence="1">
    <name type="scientific">OCS116 cluster bacterium</name>
    <dbReference type="NCBI Taxonomy" id="2030921"/>
    <lineage>
        <taxon>Bacteria</taxon>
        <taxon>Pseudomonadati</taxon>
        <taxon>Pseudomonadota</taxon>
        <taxon>Alphaproteobacteria</taxon>
        <taxon>OCS116 cluster</taxon>
    </lineage>
</organism>
<reference evidence="1" key="2">
    <citation type="journal article" date="2018" name="ISME J.">
        <title>A dynamic microbial community with high functional redundancy inhabits the cold, oxic subseafloor aquifer.</title>
        <authorList>
            <person name="Tully B.J."/>
            <person name="Wheat C.G."/>
            <person name="Glazer B.T."/>
            <person name="Huber J.A."/>
        </authorList>
    </citation>
    <scope>NUCLEOTIDE SEQUENCE</scope>
    <source>
        <strain evidence="1">NORP83</strain>
    </source>
</reference>
<dbReference type="AlphaFoldDB" id="A0A2A4YTY8"/>